<dbReference type="RefSeq" id="WP_120246230.1">
    <property type="nucleotide sequence ID" value="NZ_RAPO01000004.1"/>
</dbReference>
<proteinExistence type="predicted"/>
<dbReference type="AlphaFoldDB" id="A0A3R7DAZ5"/>
<dbReference type="PANTHER" id="PTHR33930:SF2">
    <property type="entry name" value="BLR3452 PROTEIN"/>
    <property type="match status" value="1"/>
</dbReference>
<evidence type="ECO:0000313" key="3">
    <source>
        <dbReference type="Proteomes" id="UP000283805"/>
    </source>
</evidence>
<dbReference type="PANTHER" id="PTHR33930">
    <property type="entry name" value="ALKYL HYDROPEROXIDE REDUCTASE AHPD"/>
    <property type="match status" value="1"/>
</dbReference>
<organism evidence="2 3">
    <name type="scientific">Halopiger aswanensis</name>
    <dbReference type="NCBI Taxonomy" id="148449"/>
    <lineage>
        <taxon>Archaea</taxon>
        <taxon>Methanobacteriati</taxon>
        <taxon>Methanobacteriota</taxon>
        <taxon>Stenosarchaea group</taxon>
        <taxon>Halobacteria</taxon>
        <taxon>Halobacteriales</taxon>
        <taxon>Natrialbaceae</taxon>
        <taxon>Halopiger</taxon>
    </lineage>
</organism>
<reference evidence="2 3" key="1">
    <citation type="submission" date="2018-09" db="EMBL/GenBank/DDBJ databases">
        <title>Genomic Encyclopedia of Archaeal and Bacterial Type Strains, Phase II (KMG-II): from individual species to whole genera.</title>
        <authorList>
            <person name="Goeker M."/>
        </authorList>
    </citation>
    <scope>NUCLEOTIDE SEQUENCE [LARGE SCALE GENOMIC DNA]</scope>
    <source>
        <strain evidence="2 3">DSM 13151</strain>
    </source>
</reference>
<keyword evidence="3" id="KW-1185">Reference proteome</keyword>
<dbReference type="OrthoDB" id="111898at2157"/>
<dbReference type="InterPro" id="IPR029032">
    <property type="entry name" value="AhpD-like"/>
</dbReference>
<dbReference type="InterPro" id="IPR003779">
    <property type="entry name" value="CMD-like"/>
</dbReference>
<dbReference type="Proteomes" id="UP000283805">
    <property type="component" value="Unassembled WGS sequence"/>
</dbReference>
<feature type="domain" description="Carboxymuconolactone decarboxylase-like" evidence="1">
    <location>
        <begin position="33"/>
        <end position="103"/>
    </location>
</feature>
<dbReference type="NCBIfam" id="TIGR00778">
    <property type="entry name" value="ahpD_dom"/>
    <property type="match status" value="1"/>
</dbReference>
<dbReference type="InterPro" id="IPR004675">
    <property type="entry name" value="AhpD_core"/>
</dbReference>
<evidence type="ECO:0000313" key="2">
    <source>
        <dbReference type="EMBL" id="RKD89074.1"/>
    </source>
</evidence>
<evidence type="ECO:0000259" key="1">
    <source>
        <dbReference type="Pfam" id="PF02627"/>
    </source>
</evidence>
<gene>
    <name evidence="2" type="ORF">ATJ93_3897</name>
</gene>
<keyword evidence="2" id="KW-0575">Peroxidase</keyword>
<dbReference type="EMBL" id="RAPO01000004">
    <property type="protein sequence ID" value="RKD89074.1"/>
    <property type="molecule type" value="Genomic_DNA"/>
</dbReference>
<dbReference type="Gene3D" id="1.20.1290.10">
    <property type="entry name" value="AhpD-like"/>
    <property type="match status" value="1"/>
</dbReference>
<accession>A0A3R7DAZ5</accession>
<sequence>MAPEQIHQEIEEYLGQVPSWMEMLAAPASEHSWGIFRDLGLGETELSPREKALIELGAAAAMKCPYCTYFHKEEARLSAVTDDELEEAVNLASVTSYFSTILHGNEVDYDNFVAETDEIMAYVEEQESAAPADD</sequence>
<keyword evidence="2" id="KW-0560">Oxidoreductase</keyword>
<dbReference type="Pfam" id="PF02627">
    <property type="entry name" value="CMD"/>
    <property type="match status" value="1"/>
</dbReference>
<name>A0A3R7DAZ5_9EURY</name>
<dbReference type="SUPFAM" id="SSF69118">
    <property type="entry name" value="AhpD-like"/>
    <property type="match status" value="1"/>
</dbReference>
<protein>
    <submittedName>
        <fullName evidence="2">AhpD family alkylhydroperoxidase</fullName>
    </submittedName>
</protein>
<comment type="caution">
    <text evidence="2">The sequence shown here is derived from an EMBL/GenBank/DDBJ whole genome shotgun (WGS) entry which is preliminary data.</text>
</comment>
<dbReference type="GO" id="GO:0051920">
    <property type="term" value="F:peroxiredoxin activity"/>
    <property type="evidence" value="ECO:0007669"/>
    <property type="project" value="InterPro"/>
</dbReference>